<dbReference type="CDD" id="cd07560">
    <property type="entry name" value="Peptidase_S41_CPP"/>
    <property type="match status" value="1"/>
</dbReference>
<keyword evidence="3" id="KW-0720">Serine protease</keyword>
<keyword evidence="2 5" id="KW-0378">Hydrolase</keyword>
<dbReference type="AlphaFoldDB" id="A0A3B1DUG3"/>
<evidence type="ECO:0000313" key="5">
    <source>
        <dbReference type="EMBL" id="VAX32257.1"/>
    </source>
</evidence>
<dbReference type="SUPFAM" id="SSF50156">
    <property type="entry name" value="PDZ domain-like"/>
    <property type="match status" value="1"/>
</dbReference>
<name>A0A3B1DUG3_9ZZZZ</name>
<dbReference type="GO" id="GO:0030288">
    <property type="term" value="C:outer membrane-bounded periplasmic space"/>
    <property type="evidence" value="ECO:0007669"/>
    <property type="project" value="TreeGrafter"/>
</dbReference>
<protein>
    <submittedName>
        <fullName evidence="5">Tail-specific protease</fullName>
        <ecNumber evidence="5">3.4.21.102</ecNumber>
    </submittedName>
</protein>
<dbReference type="Gene3D" id="2.30.42.10">
    <property type="match status" value="1"/>
</dbReference>
<dbReference type="NCBIfam" id="TIGR00225">
    <property type="entry name" value="prc"/>
    <property type="match status" value="1"/>
</dbReference>
<evidence type="ECO:0000256" key="3">
    <source>
        <dbReference type="ARBA" id="ARBA00022825"/>
    </source>
</evidence>
<organism evidence="5">
    <name type="scientific">hydrothermal vent metagenome</name>
    <dbReference type="NCBI Taxonomy" id="652676"/>
    <lineage>
        <taxon>unclassified sequences</taxon>
        <taxon>metagenomes</taxon>
        <taxon>ecological metagenomes</taxon>
    </lineage>
</organism>
<dbReference type="PANTHER" id="PTHR32060">
    <property type="entry name" value="TAIL-SPECIFIC PROTEASE"/>
    <property type="match status" value="1"/>
</dbReference>
<reference evidence="5" key="1">
    <citation type="submission" date="2018-06" db="EMBL/GenBank/DDBJ databases">
        <authorList>
            <person name="Zhirakovskaya E."/>
        </authorList>
    </citation>
    <scope>NUCLEOTIDE SEQUENCE</scope>
</reference>
<evidence type="ECO:0000256" key="2">
    <source>
        <dbReference type="ARBA" id="ARBA00022801"/>
    </source>
</evidence>
<evidence type="ECO:0000256" key="1">
    <source>
        <dbReference type="ARBA" id="ARBA00022670"/>
    </source>
</evidence>
<dbReference type="Pfam" id="PF03572">
    <property type="entry name" value="Peptidase_S41"/>
    <property type="match status" value="1"/>
</dbReference>
<dbReference type="InterPro" id="IPR004447">
    <property type="entry name" value="Peptidase_S41A"/>
</dbReference>
<dbReference type="GO" id="GO:0006508">
    <property type="term" value="P:proteolysis"/>
    <property type="evidence" value="ECO:0007669"/>
    <property type="project" value="UniProtKB-KW"/>
</dbReference>
<dbReference type="SMART" id="SM00245">
    <property type="entry name" value="TSPc"/>
    <property type="match status" value="1"/>
</dbReference>
<proteinExistence type="predicted"/>
<dbReference type="Gene3D" id="3.90.226.10">
    <property type="entry name" value="2-enoyl-CoA Hydratase, Chain A, domain 1"/>
    <property type="match status" value="1"/>
</dbReference>
<sequence>PAHRAGILPNDIFSRVNGRELKGMKIHDLAEMLRGYPNTKVTLSLKRPVENGARTYTLTREIISIETVEYQTLDKGIGYIKINSFSKQTNDQLKDSLARAKVDGVKAFILDLRGNPGGLLNQSVKVASHFLFRNRMIVYTQGRKKSDYKEYRAHYKNSLLHKPVVILINRHSASASEIVAGALRDSGKALIIGENSYGKGSVQTIFRISNGSGLRLTTSKYFTPSGIDITEHGIVPEIKIVKEISPEEAIGPESIILGEKGLRTPSIRLQTTDLEKFFKDIDDKKSKKSVKAGSATGVQMATDINLRFAHMLLDNLTIANKKQTLDKAKEIAANIHY</sequence>
<dbReference type="InterPro" id="IPR029045">
    <property type="entry name" value="ClpP/crotonase-like_dom_sf"/>
</dbReference>
<evidence type="ECO:0000259" key="4">
    <source>
        <dbReference type="SMART" id="SM00245"/>
    </source>
</evidence>
<dbReference type="SUPFAM" id="SSF52096">
    <property type="entry name" value="ClpP/crotonase"/>
    <property type="match status" value="1"/>
</dbReference>
<gene>
    <name evidence="5" type="ORF">MNBD_NITROSPINAE05-1436</name>
</gene>
<dbReference type="Pfam" id="PF17820">
    <property type="entry name" value="PDZ_6"/>
    <property type="match status" value="1"/>
</dbReference>
<feature type="domain" description="Tail specific protease" evidence="4">
    <location>
        <begin position="51"/>
        <end position="241"/>
    </location>
</feature>
<accession>A0A3B1DUG3</accession>
<keyword evidence="1 5" id="KW-0645">Protease</keyword>
<dbReference type="GO" id="GO:0007165">
    <property type="term" value="P:signal transduction"/>
    <property type="evidence" value="ECO:0007669"/>
    <property type="project" value="TreeGrafter"/>
</dbReference>
<dbReference type="GO" id="GO:0004252">
    <property type="term" value="F:serine-type endopeptidase activity"/>
    <property type="evidence" value="ECO:0007669"/>
    <property type="project" value="UniProtKB-EC"/>
</dbReference>
<dbReference type="InterPro" id="IPR005151">
    <property type="entry name" value="Tail-specific_protease"/>
</dbReference>
<dbReference type="PANTHER" id="PTHR32060:SF30">
    <property type="entry name" value="CARBOXY-TERMINAL PROCESSING PROTEASE CTPA"/>
    <property type="match status" value="1"/>
</dbReference>
<dbReference type="EC" id="3.4.21.102" evidence="5"/>
<dbReference type="CDD" id="cd06782">
    <property type="entry name" value="cpPDZ_CPP-like"/>
    <property type="match status" value="1"/>
</dbReference>
<dbReference type="EMBL" id="UOGG01000190">
    <property type="protein sequence ID" value="VAX32257.1"/>
    <property type="molecule type" value="Genomic_DNA"/>
</dbReference>
<dbReference type="InterPro" id="IPR041489">
    <property type="entry name" value="PDZ_6"/>
</dbReference>
<feature type="non-terminal residue" evidence="5">
    <location>
        <position position="1"/>
    </location>
</feature>
<dbReference type="InterPro" id="IPR036034">
    <property type="entry name" value="PDZ_sf"/>
</dbReference>